<dbReference type="InterPro" id="IPR000866">
    <property type="entry name" value="AhpC/TSA"/>
</dbReference>
<dbReference type="CDD" id="cd02970">
    <property type="entry name" value="PRX_like2"/>
    <property type="match status" value="1"/>
</dbReference>
<evidence type="ECO:0000256" key="3">
    <source>
        <dbReference type="ARBA" id="ARBA00022559"/>
    </source>
</evidence>
<accession>A0A2T4UR23</accession>
<comment type="function">
    <text evidence="1">Thiol-specific peroxidase that catalyzes the reduction of hydrogen peroxide and organic hydroperoxides to water and alcohols, respectively. Plays a role in cell protection against oxidative stress by detoxifying peroxides and as sensor of hydrogen peroxide-mediated signaling events.</text>
</comment>
<comment type="catalytic activity">
    <reaction evidence="11">
        <text>a hydroperoxide + [thioredoxin]-dithiol = an alcohol + [thioredoxin]-disulfide + H2O</text>
        <dbReference type="Rhea" id="RHEA:62620"/>
        <dbReference type="Rhea" id="RHEA-COMP:10698"/>
        <dbReference type="Rhea" id="RHEA-COMP:10700"/>
        <dbReference type="ChEBI" id="CHEBI:15377"/>
        <dbReference type="ChEBI" id="CHEBI:29950"/>
        <dbReference type="ChEBI" id="CHEBI:30879"/>
        <dbReference type="ChEBI" id="CHEBI:35924"/>
        <dbReference type="ChEBI" id="CHEBI:50058"/>
        <dbReference type="EC" id="1.11.1.24"/>
    </reaction>
</comment>
<dbReference type="Proteomes" id="UP000241085">
    <property type="component" value="Unassembled WGS sequence"/>
</dbReference>
<dbReference type="GO" id="GO:0008379">
    <property type="term" value="F:thioredoxin peroxidase activity"/>
    <property type="evidence" value="ECO:0007669"/>
    <property type="project" value="TreeGrafter"/>
</dbReference>
<comment type="caution">
    <text evidence="13">The sequence shown here is derived from an EMBL/GenBank/DDBJ whole genome shotgun (WGS) entry which is preliminary data.</text>
</comment>
<feature type="domain" description="Thioredoxin" evidence="12">
    <location>
        <begin position="50"/>
        <end position="222"/>
    </location>
</feature>
<name>A0A2T4UR23_9MICO</name>
<dbReference type="RefSeq" id="WP_107573753.1">
    <property type="nucleotide sequence ID" value="NZ_PZPL01000001.1"/>
</dbReference>
<keyword evidence="4" id="KW-0049">Antioxidant</keyword>
<dbReference type="EC" id="1.11.1.24" evidence="2"/>
<evidence type="ECO:0000256" key="6">
    <source>
        <dbReference type="ARBA" id="ARBA00023157"/>
    </source>
</evidence>
<keyword evidence="6" id="KW-1015">Disulfide bond</keyword>
<evidence type="ECO:0000313" key="14">
    <source>
        <dbReference type="Proteomes" id="UP000241085"/>
    </source>
</evidence>
<evidence type="ECO:0000259" key="12">
    <source>
        <dbReference type="PROSITE" id="PS51352"/>
    </source>
</evidence>
<dbReference type="PANTHER" id="PTHR42801">
    <property type="entry name" value="THIOREDOXIN-DEPENDENT PEROXIDE REDUCTASE"/>
    <property type="match status" value="1"/>
</dbReference>
<protein>
    <recommendedName>
        <fullName evidence="2">thioredoxin-dependent peroxiredoxin</fullName>
        <ecNumber evidence="2">1.11.1.24</ecNumber>
    </recommendedName>
    <alternativeName>
        <fullName evidence="10">Bacterioferritin comigratory protein</fullName>
    </alternativeName>
    <alternativeName>
        <fullName evidence="8">Thioredoxin peroxidase</fullName>
    </alternativeName>
</protein>
<dbReference type="InterPro" id="IPR013766">
    <property type="entry name" value="Thioredoxin_domain"/>
</dbReference>
<dbReference type="PROSITE" id="PS51352">
    <property type="entry name" value="THIOREDOXIN_2"/>
    <property type="match status" value="1"/>
</dbReference>
<dbReference type="Gene3D" id="3.40.30.10">
    <property type="entry name" value="Glutaredoxin"/>
    <property type="match status" value="1"/>
</dbReference>
<evidence type="ECO:0000256" key="4">
    <source>
        <dbReference type="ARBA" id="ARBA00022862"/>
    </source>
</evidence>
<dbReference type="InterPro" id="IPR050924">
    <property type="entry name" value="Peroxiredoxin_BCP/PrxQ"/>
</dbReference>
<evidence type="ECO:0000313" key="13">
    <source>
        <dbReference type="EMBL" id="PTL71945.1"/>
    </source>
</evidence>
<dbReference type="GO" id="GO:0034599">
    <property type="term" value="P:cellular response to oxidative stress"/>
    <property type="evidence" value="ECO:0007669"/>
    <property type="project" value="TreeGrafter"/>
</dbReference>
<keyword evidence="3" id="KW-0575">Peroxidase</keyword>
<dbReference type="InterPro" id="IPR036249">
    <property type="entry name" value="Thioredoxin-like_sf"/>
</dbReference>
<reference evidence="13 14" key="1">
    <citation type="submission" date="2018-03" db="EMBL/GenBank/DDBJ databases">
        <title>Bacteriophage NCPPB3778 and a type I-E CRISPR drive the evolution of the US Biological Select Agent, Rathayibacter toxicus.</title>
        <authorList>
            <person name="Davis E.W.II."/>
            <person name="Tabima J.F."/>
            <person name="Weisberg A.J."/>
            <person name="Dantas Lopes L."/>
            <person name="Wiseman M.S."/>
            <person name="Wiseman M.S."/>
            <person name="Pupko T."/>
            <person name="Belcher M.S."/>
            <person name="Sechler A.J."/>
            <person name="Tancos M.A."/>
            <person name="Schroeder B.K."/>
            <person name="Murray T.D."/>
            <person name="Luster D.G."/>
            <person name="Schneider W.L."/>
            <person name="Rogers E."/>
            <person name="Andreote F.D."/>
            <person name="Grunwald N.J."/>
            <person name="Putnam M.L."/>
            <person name="Chang J.H."/>
        </authorList>
    </citation>
    <scope>NUCLEOTIDE SEQUENCE [LARGE SCALE GENOMIC DNA]</scope>
    <source>
        <strain evidence="13 14">DSM 15933</strain>
    </source>
</reference>
<gene>
    <name evidence="13" type="ORF">C1I63_03220</name>
</gene>
<dbReference type="AlphaFoldDB" id="A0A2T4UR23"/>
<keyword evidence="5" id="KW-0560">Oxidoreductase</keyword>
<comment type="similarity">
    <text evidence="9">Belongs to the peroxiredoxin family. BCP/PrxQ subfamily.</text>
</comment>
<dbReference type="PANTHER" id="PTHR42801:SF7">
    <property type="entry name" value="SLL1159 PROTEIN"/>
    <property type="match status" value="1"/>
</dbReference>
<evidence type="ECO:0000256" key="1">
    <source>
        <dbReference type="ARBA" id="ARBA00003330"/>
    </source>
</evidence>
<evidence type="ECO:0000256" key="5">
    <source>
        <dbReference type="ARBA" id="ARBA00023002"/>
    </source>
</evidence>
<organism evidence="13 14">
    <name type="scientific">Rathayibacter caricis DSM 15933</name>
    <dbReference type="NCBI Taxonomy" id="1328867"/>
    <lineage>
        <taxon>Bacteria</taxon>
        <taxon>Bacillati</taxon>
        <taxon>Actinomycetota</taxon>
        <taxon>Actinomycetes</taxon>
        <taxon>Micrococcales</taxon>
        <taxon>Microbacteriaceae</taxon>
        <taxon>Rathayibacter</taxon>
    </lineage>
</organism>
<keyword evidence="7" id="KW-0676">Redox-active center</keyword>
<evidence type="ECO:0000256" key="8">
    <source>
        <dbReference type="ARBA" id="ARBA00032824"/>
    </source>
</evidence>
<dbReference type="Pfam" id="PF00578">
    <property type="entry name" value="AhpC-TSA"/>
    <property type="match status" value="1"/>
</dbReference>
<sequence length="222" mass="22756">MPTTNATPTIGQQSTEFTTGFTAAIGDDLAAVFAGEQADLVSAGVPDHAVSAGDELPDATVLTVDGDSVALSSVLGDSAAVLVFYRGAWCPYCNLTLRHYDATLAPALRERGVAFVAISPQTADGSRSTGDGELGFTVVSDPGNTLAGRLGIVTAPSDAAIDAHTSLGFAVKDSNADDTPAIPFPTVLVVDAGRVVRFADVHVDYTTRTETDEILAAVDDLA</sequence>
<dbReference type="GO" id="GO:0045454">
    <property type="term" value="P:cell redox homeostasis"/>
    <property type="evidence" value="ECO:0007669"/>
    <property type="project" value="TreeGrafter"/>
</dbReference>
<proteinExistence type="inferred from homology"/>
<keyword evidence="14" id="KW-1185">Reference proteome</keyword>
<evidence type="ECO:0000256" key="9">
    <source>
        <dbReference type="ARBA" id="ARBA00038489"/>
    </source>
</evidence>
<evidence type="ECO:0000256" key="7">
    <source>
        <dbReference type="ARBA" id="ARBA00023284"/>
    </source>
</evidence>
<evidence type="ECO:0000256" key="11">
    <source>
        <dbReference type="ARBA" id="ARBA00049091"/>
    </source>
</evidence>
<dbReference type="SUPFAM" id="SSF52833">
    <property type="entry name" value="Thioredoxin-like"/>
    <property type="match status" value="1"/>
</dbReference>
<dbReference type="EMBL" id="PZPL01000001">
    <property type="protein sequence ID" value="PTL71945.1"/>
    <property type="molecule type" value="Genomic_DNA"/>
</dbReference>
<dbReference type="GO" id="GO:0005737">
    <property type="term" value="C:cytoplasm"/>
    <property type="evidence" value="ECO:0007669"/>
    <property type="project" value="TreeGrafter"/>
</dbReference>
<evidence type="ECO:0000256" key="10">
    <source>
        <dbReference type="ARBA" id="ARBA00041373"/>
    </source>
</evidence>
<evidence type="ECO:0000256" key="2">
    <source>
        <dbReference type="ARBA" id="ARBA00013017"/>
    </source>
</evidence>